<dbReference type="OrthoDB" id="60323at2759"/>
<dbReference type="Proteomes" id="UP000243217">
    <property type="component" value="Unassembled WGS sequence"/>
</dbReference>
<comment type="caution">
    <text evidence="1">The sequence shown here is derived from an EMBL/GenBank/DDBJ whole genome shotgun (WGS) entry which is preliminary data.</text>
</comment>
<accession>A0A1V9ZWT7</accession>
<dbReference type="EMBL" id="JNBS01001125">
    <property type="protein sequence ID" value="OQS02457.1"/>
    <property type="molecule type" value="Genomic_DNA"/>
</dbReference>
<keyword evidence="2" id="KW-1185">Reference proteome</keyword>
<gene>
    <name evidence="1" type="ORF">THRCLA_05171</name>
</gene>
<name>A0A1V9ZWT7_9STRA</name>
<sequence>MISKLLNGFMKNIRLAQSCPEHCESIEIEDIPRNRSYSEDLTATSASWDDKREQCLNCKHIYLKFTSPSSGYCSLDCKANATYIAQMKQQPKKTEEDVELVVSFKPISIHVPETIVSTAPLSMYDQDDEEYFSQTPVGPHTFADFHTEKLATRAVEWSFSALY</sequence>
<dbReference type="AlphaFoldDB" id="A0A1V9ZWT7"/>
<reference evidence="1 2" key="1">
    <citation type="journal article" date="2014" name="Genome Biol. Evol.">
        <title>The secreted proteins of Achlya hypogyna and Thraustotheca clavata identify the ancestral oomycete secretome and reveal gene acquisitions by horizontal gene transfer.</title>
        <authorList>
            <person name="Misner I."/>
            <person name="Blouin N."/>
            <person name="Leonard G."/>
            <person name="Richards T.A."/>
            <person name="Lane C.E."/>
        </authorList>
    </citation>
    <scope>NUCLEOTIDE SEQUENCE [LARGE SCALE GENOMIC DNA]</scope>
    <source>
        <strain evidence="1 2">ATCC 34112</strain>
    </source>
</reference>
<proteinExistence type="predicted"/>
<protein>
    <submittedName>
        <fullName evidence="1">Uncharacterized protein</fullName>
    </submittedName>
</protein>
<evidence type="ECO:0000313" key="2">
    <source>
        <dbReference type="Proteomes" id="UP000243217"/>
    </source>
</evidence>
<organism evidence="1 2">
    <name type="scientific">Thraustotheca clavata</name>
    <dbReference type="NCBI Taxonomy" id="74557"/>
    <lineage>
        <taxon>Eukaryota</taxon>
        <taxon>Sar</taxon>
        <taxon>Stramenopiles</taxon>
        <taxon>Oomycota</taxon>
        <taxon>Saprolegniomycetes</taxon>
        <taxon>Saprolegniales</taxon>
        <taxon>Achlyaceae</taxon>
        <taxon>Thraustotheca</taxon>
    </lineage>
</organism>
<evidence type="ECO:0000313" key="1">
    <source>
        <dbReference type="EMBL" id="OQS02457.1"/>
    </source>
</evidence>